<evidence type="ECO:0000313" key="2">
    <source>
        <dbReference type="EMBL" id="XBY44585.1"/>
    </source>
</evidence>
<evidence type="ECO:0000259" key="1">
    <source>
        <dbReference type="Pfam" id="PF05685"/>
    </source>
</evidence>
<dbReference type="Gene3D" id="3.90.1570.10">
    <property type="entry name" value="tt1808, chain A"/>
    <property type="match status" value="1"/>
</dbReference>
<keyword evidence="2" id="KW-0540">Nuclease</keyword>
<feature type="domain" description="Putative restriction endonuclease" evidence="1">
    <location>
        <begin position="12"/>
        <end position="169"/>
    </location>
</feature>
<organism evidence="2">
    <name type="scientific">Methyloraptor flagellatus</name>
    <dbReference type="NCBI Taxonomy" id="3162530"/>
    <lineage>
        <taxon>Bacteria</taxon>
        <taxon>Pseudomonadati</taxon>
        <taxon>Pseudomonadota</taxon>
        <taxon>Alphaproteobacteria</taxon>
        <taxon>Hyphomicrobiales</taxon>
        <taxon>Ancalomicrobiaceae</taxon>
        <taxon>Methyloraptor</taxon>
    </lineage>
</organism>
<name>A0AAU7X8Y5_9HYPH</name>
<keyword evidence="2" id="KW-0378">Hydrolase</keyword>
<reference evidence="2" key="1">
    <citation type="submission" date="2024-06" db="EMBL/GenBank/DDBJ databases">
        <title>Methylostella associata gen. nov., sp. nov., a novel Ancalomicrobiaceae-affiliated facultatively methylotrophic bacteria that feed on methanotrophs of the genus Methylococcus.</title>
        <authorList>
            <person name="Saltykova V."/>
            <person name="Danilova O.V."/>
            <person name="Oshkin I.Y."/>
            <person name="Belova S.E."/>
            <person name="Pimenov N.V."/>
            <person name="Dedysh S.N."/>
        </authorList>
    </citation>
    <scope>NUCLEOTIDE SEQUENCE</scope>
    <source>
        <strain evidence="2">S20</strain>
    </source>
</reference>
<keyword evidence="2" id="KW-0255">Endonuclease</keyword>
<protein>
    <submittedName>
        <fullName evidence="2">Uma2 family endonuclease</fullName>
    </submittedName>
</protein>
<dbReference type="PANTHER" id="PTHR36558">
    <property type="entry name" value="GLR1098 PROTEIN"/>
    <property type="match status" value="1"/>
</dbReference>
<dbReference type="CDD" id="cd06260">
    <property type="entry name" value="DUF820-like"/>
    <property type="match status" value="1"/>
</dbReference>
<dbReference type="InterPro" id="IPR011335">
    <property type="entry name" value="Restrct_endonuc-II-like"/>
</dbReference>
<dbReference type="InterPro" id="IPR008538">
    <property type="entry name" value="Uma2"/>
</dbReference>
<dbReference type="SUPFAM" id="SSF52980">
    <property type="entry name" value="Restriction endonuclease-like"/>
    <property type="match status" value="1"/>
</dbReference>
<sequence length="183" mass="20645">MAEVQLRHMTADEFLGWDPGDDERYELVDGVPRMMTGARVAHDRIVRRALTAFERALAGKPCEPFTADIAVKIPSGQVRRPDMTIDCGAPSDDQTCASEPVLIVEVLSRSTQHDLIRKLIEYKSLPTIRYILTLDPDRIAATFHERIDQDRWRESAFVGPETILAFDAIHVTLPLGIFYETPP</sequence>
<dbReference type="RefSeq" id="WP_407049677.1">
    <property type="nucleotide sequence ID" value="NZ_CP158568.1"/>
</dbReference>
<gene>
    <name evidence="2" type="ORF">ABS361_21700</name>
</gene>
<accession>A0AAU7X8Y5</accession>
<proteinExistence type="predicted"/>
<dbReference type="Pfam" id="PF05685">
    <property type="entry name" value="Uma2"/>
    <property type="match status" value="1"/>
</dbReference>
<dbReference type="EMBL" id="CP158568">
    <property type="protein sequence ID" value="XBY44585.1"/>
    <property type="molecule type" value="Genomic_DNA"/>
</dbReference>
<dbReference type="AlphaFoldDB" id="A0AAU7X8Y5"/>
<dbReference type="GO" id="GO:0004519">
    <property type="term" value="F:endonuclease activity"/>
    <property type="evidence" value="ECO:0007669"/>
    <property type="project" value="UniProtKB-KW"/>
</dbReference>
<dbReference type="InterPro" id="IPR012296">
    <property type="entry name" value="Nuclease_put_TT1808"/>
</dbReference>
<dbReference type="KEGG" id="mflg:ABS361_21700"/>
<dbReference type="PANTHER" id="PTHR36558:SF1">
    <property type="entry name" value="RESTRICTION ENDONUCLEASE DOMAIN-CONTAINING PROTEIN-RELATED"/>
    <property type="match status" value="1"/>
</dbReference>